<protein>
    <recommendedName>
        <fullName evidence="3">Pleckstrin homology domain-containing protein</fullName>
    </recommendedName>
</protein>
<dbReference type="SUPFAM" id="SSF50729">
    <property type="entry name" value="PH domain-like"/>
    <property type="match status" value="1"/>
</dbReference>
<sequence>MYYARLRDLVLYLYKNVNIANNATHAEELHNLYYQQQQQHQYQQQNYLQQLFIQQQRQQHFLLLQQQQQQQYQHLQQQHQQYLLRKHQSPDDEEEEVDEVDEEEGESHGDNEGVGVDATRHSDGKNNSTVEPSSSSCMKDHSCVVTDTVENQSEIGNMNENGLSVLSVGNDDDDNLDDSPTSKQLTTSIESQQSFNTSEYTVETVENSSKEHMNMNDDLATTNTLQISLTTVPQSSIVTSNNSTNTITSSFSTFNPILSTPYITTQHQQLPSIQPIPMTTTTTTPPSFVPPPIPPPETIIRLAHAYACRATDYVKKSNVFRLRTKEGGEFLFEVNDAKEVDIWIDRINFVAALLSAPSLASAVSSERNFHRPHLPATCTKLNMREQLEEHQRRLLELDQELTDLRSRLLATSVSNSGSSSSKNRKISNAQSSSLDETVKSSLSNEDNISTLETVITTTPTSTTNVNNVNTDVLSTVADNLTNINTTITTTTATPSSSVTSQSQLNSLKSTETINTSASSTSVPFSSSSFMSVFSTGSLGRRRKGSSGSLNSNSNTTHGSDGSSGGLIISAKQRAEYEERIQFMESEIQRYKTYARLLETELFRLQQSSSVAALAASNPFVPYVGGGYPNLMCTNPTVGGPIQYSAINNAIRTNMNYPIIGTSPAPPPPPMYFVPTGYRDRNTSASTVATSRGTSVMTHLAVLGPQNSLNEEVVQTTTGSITSVSTTTITTSTNTTVTLSSNNSNSSNELNSIDNNIINPGVNITTSLAYPVQSQLFPINSTRYKTFVSPYFTSQIPSINPYSPSVSGRFYQQQHQSRRLRYSSPLNNLYHHQQPQNVIINGTTSTTNNNSSNNGRFNGLVNGFQLTEEDSFNDKLLITTNTSPSNNNLIMNTITDDMSSTCKIANDCNNNKLIQNSQSVCSTNGLFYEIV</sequence>
<feature type="domain" description="Pleckstrin homology" evidence="3">
    <location>
        <begin position="298"/>
        <end position="352"/>
    </location>
</feature>
<evidence type="ECO:0000313" key="4">
    <source>
        <dbReference type="EMBL" id="VDP47442.1"/>
    </source>
</evidence>
<gene>
    <name evidence="4" type="ORF">SMRZ_LOCUS23485</name>
</gene>
<dbReference type="AlphaFoldDB" id="A0A3P8D863"/>
<accession>A0A3P8D863</accession>
<dbReference type="Gene3D" id="2.30.29.30">
    <property type="entry name" value="Pleckstrin-homology domain (PH domain)/Phosphotyrosine-binding domain (PTB)"/>
    <property type="match status" value="1"/>
</dbReference>
<feature type="region of interest" description="Disordered" evidence="2">
    <location>
        <begin position="538"/>
        <end position="565"/>
    </location>
</feature>
<proteinExistence type="predicted"/>
<dbReference type="Proteomes" id="UP000277204">
    <property type="component" value="Unassembled WGS sequence"/>
</dbReference>
<evidence type="ECO:0000256" key="2">
    <source>
        <dbReference type="SAM" id="MobiDB-lite"/>
    </source>
</evidence>
<dbReference type="EMBL" id="UZAI01019743">
    <property type="protein sequence ID" value="VDP47442.1"/>
    <property type="molecule type" value="Genomic_DNA"/>
</dbReference>
<feature type="compositionally biased region" description="Polar residues" evidence="2">
    <location>
        <begin position="429"/>
        <end position="443"/>
    </location>
</feature>
<feature type="compositionally biased region" description="Acidic residues" evidence="2">
    <location>
        <begin position="91"/>
        <end position="105"/>
    </location>
</feature>
<name>A0A3P8D863_9TREM</name>
<feature type="coiled-coil region" evidence="1">
    <location>
        <begin position="573"/>
        <end position="600"/>
    </location>
</feature>
<feature type="region of interest" description="Disordered" evidence="2">
    <location>
        <begin position="412"/>
        <end position="443"/>
    </location>
</feature>
<feature type="compositionally biased region" description="Low complexity" evidence="2">
    <location>
        <begin position="412"/>
        <end position="421"/>
    </location>
</feature>
<feature type="compositionally biased region" description="Polar residues" evidence="2">
    <location>
        <begin position="181"/>
        <end position="197"/>
    </location>
</feature>
<evidence type="ECO:0000259" key="3">
    <source>
        <dbReference type="Pfam" id="PF15410"/>
    </source>
</evidence>
<feature type="region of interest" description="Disordered" evidence="2">
    <location>
        <begin position="81"/>
        <end position="139"/>
    </location>
</feature>
<evidence type="ECO:0000313" key="5">
    <source>
        <dbReference type="Proteomes" id="UP000277204"/>
    </source>
</evidence>
<feature type="compositionally biased region" description="Low complexity" evidence="2">
    <location>
        <begin position="545"/>
        <end position="565"/>
    </location>
</feature>
<dbReference type="InterPro" id="IPR041681">
    <property type="entry name" value="PH_9"/>
</dbReference>
<organism evidence="4 5">
    <name type="scientific">Schistosoma margrebowiei</name>
    <dbReference type="NCBI Taxonomy" id="48269"/>
    <lineage>
        <taxon>Eukaryota</taxon>
        <taxon>Metazoa</taxon>
        <taxon>Spiralia</taxon>
        <taxon>Lophotrochozoa</taxon>
        <taxon>Platyhelminthes</taxon>
        <taxon>Trematoda</taxon>
        <taxon>Digenea</taxon>
        <taxon>Strigeidida</taxon>
        <taxon>Schistosomatoidea</taxon>
        <taxon>Schistosomatidae</taxon>
        <taxon>Schistosoma</taxon>
    </lineage>
</organism>
<keyword evidence="1" id="KW-0175">Coiled coil</keyword>
<feature type="region of interest" description="Disordered" evidence="2">
    <location>
        <begin position="155"/>
        <end position="197"/>
    </location>
</feature>
<feature type="coiled-coil region" evidence="1">
    <location>
        <begin position="380"/>
        <end position="407"/>
    </location>
</feature>
<evidence type="ECO:0000256" key="1">
    <source>
        <dbReference type="SAM" id="Coils"/>
    </source>
</evidence>
<keyword evidence="5" id="KW-1185">Reference proteome</keyword>
<reference evidence="4 5" key="1">
    <citation type="submission" date="2018-11" db="EMBL/GenBank/DDBJ databases">
        <authorList>
            <consortium name="Pathogen Informatics"/>
        </authorList>
    </citation>
    <scope>NUCLEOTIDE SEQUENCE [LARGE SCALE GENOMIC DNA]</scope>
    <source>
        <strain evidence="4 5">Zambia</strain>
    </source>
</reference>
<feature type="compositionally biased region" description="Polar residues" evidence="2">
    <location>
        <begin position="125"/>
        <end position="137"/>
    </location>
</feature>
<dbReference type="InterPro" id="IPR011993">
    <property type="entry name" value="PH-like_dom_sf"/>
</dbReference>
<dbReference type="Pfam" id="PF15410">
    <property type="entry name" value="PH_9"/>
    <property type="match status" value="1"/>
</dbReference>